<proteinExistence type="predicted"/>
<dbReference type="OrthoDB" id="4863965at2759"/>
<dbReference type="EMBL" id="CP023328">
    <property type="protein sequence ID" value="ATY67113.1"/>
    <property type="molecule type" value="Genomic_DNA"/>
</dbReference>
<name>A0A2H4SVH8_CORMI</name>
<gene>
    <name evidence="1" type="ORF">A9K55_000075</name>
</gene>
<dbReference type="VEuPathDB" id="FungiDB:A9K55_000075"/>
<organism evidence="1 2">
    <name type="scientific">Cordyceps militaris</name>
    <name type="common">Caterpillar fungus</name>
    <name type="synonym">Clavaria militaris</name>
    <dbReference type="NCBI Taxonomy" id="73501"/>
    <lineage>
        <taxon>Eukaryota</taxon>
        <taxon>Fungi</taxon>
        <taxon>Dikarya</taxon>
        <taxon>Ascomycota</taxon>
        <taxon>Pezizomycotina</taxon>
        <taxon>Sordariomycetes</taxon>
        <taxon>Hypocreomycetidae</taxon>
        <taxon>Hypocreales</taxon>
        <taxon>Cordycipitaceae</taxon>
        <taxon>Cordyceps</taxon>
    </lineage>
</organism>
<sequence>MGSLWIDHIRPTISTTKFPFSKHPPAAMSTALHTIDHIYLRVHNAGVVHQELVEKAGLPVAWPFCSVADGLASGAVSLGNLIVELVQVDTACTALPFIPTYGVALAPGSTLGDSRAWTAARDIEMGADDSFYGPGDQLLWTRAALPQLSGDTLDTFFCHYTADQWPLRAGAGEQLARSEGGPLGITGVEALIVTSARCRLPQTAETWNRMAMDRGDRDGPAVRVVAGEDEGLQGLTIRVRDVEAAQRKFKELLPHFPDSLRWQFI</sequence>
<reference evidence="1 2" key="1">
    <citation type="journal article" date="2017" name="BMC Genomics">
        <title>Chromosome level assembly and secondary metabolite potential of the parasitic fungus Cordyceps militaris.</title>
        <authorList>
            <person name="Kramer G.J."/>
            <person name="Nodwell J.R."/>
        </authorList>
    </citation>
    <scope>NUCLEOTIDE SEQUENCE [LARGE SCALE GENOMIC DNA]</scope>
    <source>
        <strain evidence="1 2">ATCC 34164</strain>
    </source>
</reference>
<accession>A0A2H4SVH8</accession>
<evidence type="ECO:0000313" key="1">
    <source>
        <dbReference type="EMBL" id="ATY67113.1"/>
    </source>
</evidence>
<evidence type="ECO:0000313" key="2">
    <source>
        <dbReference type="Proteomes" id="UP000323067"/>
    </source>
</evidence>
<dbReference type="AlphaFoldDB" id="A0A2H4SVH8"/>
<dbReference type="Proteomes" id="UP000323067">
    <property type="component" value="Chromosome i"/>
</dbReference>
<protein>
    <submittedName>
        <fullName evidence="1">Uncharacterized protein</fullName>
    </submittedName>
</protein>
<dbReference type="VEuPathDB" id="FungiDB:CCM_07378"/>